<name>A0A834ZCG3_TETSI</name>
<dbReference type="InterPro" id="IPR045234">
    <property type="entry name" value="Unkempt-like"/>
</dbReference>
<dbReference type="Gene3D" id="3.30.1370.210">
    <property type="match status" value="1"/>
</dbReference>
<feature type="compositionally biased region" description="Low complexity" evidence="8">
    <location>
        <begin position="157"/>
        <end position="171"/>
    </location>
</feature>
<evidence type="ECO:0000313" key="11">
    <source>
        <dbReference type="EMBL" id="KAF8402638.1"/>
    </source>
</evidence>
<feature type="zinc finger region" description="C3H1-type" evidence="7">
    <location>
        <begin position="702"/>
        <end position="724"/>
    </location>
</feature>
<keyword evidence="4 7" id="KW-0862">Zinc</keyword>
<evidence type="ECO:0000256" key="5">
    <source>
        <dbReference type="ARBA" id="ARBA00023125"/>
    </source>
</evidence>
<dbReference type="SUPFAM" id="SSF48403">
    <property type="entry name" value="Ankyrin repeat"/>
    <property type="match status" value="1"/>
</dbReference>
<dbReference type="SMART" id="SM00356">
    <property type="entry name" value="ZnF_C3H1"/>
    <property type="match status" value="2"/>
</dbReference>
<feature type="repeat" description="ANK" evidence="6">
    <location>
        <begin position="534"/>
        <end position="569"/>
    </location>
</feature>
<dbReference type="PROSITE" id="PS50088">
    <property type="entry name" value="ANK_REPEAT"/>
    <property type="match status" value="2"/>
</dbReference>
<evidence type="ECO:0000256" key="4">
    <source>
        <dbReference type="ARBA" id="ARBA00022833"/>
    </source>
</evidence>
<dbReference type="FunFam" id="1.10.10.60:FF:000032">
    <property type="entry name" value="Zinc finger and SCAN domain-containing 20"/>
    <property type="match status" value="1"/>
</dbReference>
<dbReference type="Pfam" id="PF12796">
    <property type="entry name" value="Ank_2"/>
    <property type="match status" value="1"/>
</dbReference>
<dbReference type="GO" id="GO:0003677">
    <property type="term" value="F:DNA binding"/>
    <property type="evidence" value="ECO:0007669"/>
    <property type="project" value="UniProtKB-KW"/>
</dbReference>
<dbReference type="EMBL" id="JABCRI010000007">
    <property type="protein sequence ID" value="KAF8402638.1"/>
    <property type="molecule type" value="Genomic_DNA"/>
</dbReference>
<dbReference type="InterPro" id="IPR002110">
    <property type="entry name" value="Ankyrin_rpt"/>
</dbReference>
<evidence type="ECO:0000256" key="3">
    <source>
        <dbReference type="ARBA" id="ARBA00022771"/>
    </source>
</evidence>
<dbReference type="GO" id="GO:0010468">
    <property type="term" value="P:regulation of gene expression"/>
    <property type="evidence" value="ECO:0007669"/>
    <property type="project" value="UniProtKB-ARBA"/>
</dbReference>
<evidence type="ECO:0000256" key="7">
    <source>
        <dbReference type="PROSITE-ProRule" id="PRU00723"/>
    </source>
</evidence>
<dbReference type="PROSITE" id="PS50090">
    <property type="entry name" value="MYB_LIKE"/>
    <property type="match status" value="1"/>
</dbReference>
<keyword evidence="3 7" id="KW-0863">Zinc-finger</keyword>
<feature type="region of interest" description="Disordered" evidence="8">
    <location>
        <begin position="117"/>
        <end position="171"/>
    </location>
</feature>
<keyword evidence="6" id="KW-0040">ANK repeat</keyword>
<reference evidence="11 12" key="1">
    <citation type="submission" date="2020-04" db="EMBL/GenBank/DDBJ databases">
        <title>Plant Genome Project.</title>
        <authorList>
            <person name="Zhang R.-G."/>
        </authorList>
    </citation>
    <scope>NUCLEOTIDE SEQUENCE [LARGE SCALE GENOMIC DNA]</scope>
    <source>
        <strain evidence="11">YNK0</strain>
        <tissue evidence="11">Leaf</tissue>
    </source>
</reference>
<accession>A0A834ZCG3</accession>
<keyword evidence="1 7" id="KW-0479">Metal-binding</keyword>
<evidence type="ECO:0000256" key="8">
    <source>
        <dbReference type="SAM" id="MobiDB-lite"/>
    </source>
</evidence>
<dbReference type="OrthoDB" id="410307at2759"/>
<dbReference type="Pfam" id="PF25512">
    <property type="entry name" value="zf-CCCH_AtC3H23"/>
    <property type="match status" value="1"/>
</dbReference>
<dbReference type="InterPro" id="IPR001005">
    <property type="entry name" value="SANT/Myb"/>
</dbReference>
<feature type="repeat" description="ANK" evidence="6">
    <location>
        <begin position="499"/>
        <end position="523"/>
    </location>
</feature>
<dbReference type="GO" id="GO:0008270">
    <property type="term" value="F:zinc ion binding"/>
    <property type="evidence" value="ECO:0007669"/>
    <property type="project" value="UniProtKB-KW"/>
</dbReference>
<dbReference type="InterPro" id="IPR044822">
    <property type="entry name" value="Myb_DNA-bind_4"/>
</dbReference>
<dbReference type="CDD" id="cd12203">
    <property type="entry name" value="GT1"/>
    <property type="match status" value="1"/>
</dbReference>
<dbReference type="FunFam" id="3.30.1370.210:FF:000009">
    <property type="entry name" value="Zinc finger CCCH domain-containing protein 66"/>
    <property type="match status" value="1"/>
</dbReference>
<keyword evidence="5" id="KW-0238">DNA-binding</keyword>
<feature type="domain" description="Myb-like" evidence="9">
    <location>
        <begin position="19"/>
        <end position="75"/>
    </location>
</feature>
<dbReference type="Proteomes" id="UP000655225">
    <property type="component" value="Unassembled WGS sequence"/>
</dbReference>
<keyword evidence="2" id="KW-0677">Repeat</keyword>
<evidence type="ECO:0000259" key="10">
    <source>
        <dbReference type="PROSITE" id="PS50103"/>
    </source>
</evidence>
<comment type="caution">
    <text evidence="11">The sequence shown here is derived from an EMBL/GenBank/DDBJ whole genome shotgun (WGS) entry which is preliminary data.</text>
</comment>
<protein>
    <submittedName>
        <fullName evidence="11">Uncharacterized protein</fullName>
    </submittedName>
</protein>
<dbReference type="Gene3D" id="1.25.40.20">
    <property type="entry name" value="Ankyrin repeat-containing domain"/>
    <property type="match status" value="1"/>
</dbReference>
<sequence>MEGHHHTVNMDTNDRFPQWSIQETKEFLMIRAELDRTFMETKRNKILWEVVSSKMKEKGYNRSADQCKCKWKNLVTRYKGCETMETENMRQQFPFYNELQAIFTARMQRMLWIEAEGGASGSSSKKKGVLLSSDDEEDNEESDGEKGSSKKKRKGKSNMNSGTRNAGNNNNLQEILEDFMGKQMQMEVQWREVAEAREEERRIKEMEWRQAMEGLEKERLLMDRMWRERDEQRLIREEARAERRDALITALLNKLRREDIRPQSSSSSYSLPVGLQSSDLRFLVGYSGPSASFLLFLPSSIFPGEVHINSISPTPFVLIAGVSIFICEDRPTVITSGELRHFGNTTIVSFPSICSRGDESSPDQSSNITGDLPVSLGHLHLLRHHSSHLVLLVSQRNSPGSSPAPRPPRISPEIFCGGVRRKTLFVCSGSKRNLSSTNFVMEGELQKEGVSFKCSILLELSASDDLIGFRRAVEEEGSYVDEASFWYGRGIGSKKMRFEERTPLMIAAMFGSMEVLKYIIGSGRVDVNRACGSDSATALHCAAAGGSCSSPEIVKLLLDASADATSVDANGNRPGDLIVPIYNSSCISRKKTLEMMLKGCSSNDEGYFVSDQAINQMEEQQQQMQTPLVLKDGSEKKEYPIDLSLPDIKNGIYGTDEFRMYTFKVKPCSRAYSHDWTECPFVHPGENARRRDPRKYHYSCVPCPEFRKGTCRQGDACDYAHGVFECWLHPAQYRTRLCKDETGCNRRVCFFAHKPEELRPLYASTGSAVPSPRSFSAITSSLDMMSMSPMALSSPSVLMPATSTPPMSPSAVSSSPMGGALWQNQPSIIPPTLQLPGSRLKTALSARDMDFDMELHGLENRHRQQQHQQHQLIDEISSLSSLSSWSNTLAAAAALAAASGVRTGEYSRLGGVNPTNLEDFLGSLDHSVLSQLQGLSLKAAASQLQSPTGIQIRQNMNQQLLSNSAPQLQSPNGIPIRQNTNHQLRSSYPANLSSPVRTPPSFGLDSSGAAAAAVMNSRSAAFAKRSQSFIDRAAVNHHPDLTTSSSSATVMSSTLSDWGSPNGKLDWGIQGEELNKLRKSASFGFRSSSSSVARDAASTPPSVQEPDVFWVQSLAKDDVPHVGVGEFGLEEEQQYHLSSRGSEMLSPWVEQLYMEQEQMVA</sequence>
<dbReference type="InterPro" id="IPR036770">
    <property type="entry name" value="Ankyrin_rpt-contain_sf"/>
</dbReference>
<evidence type="ECO:0000256" key="1">
    <source>
        <dbReference type="ARBA" id="ARBA00022723"/>
    </source>
</evidence>
<proteinExistence type="predicted"/>
<dbReference type="OMA" id="SIFICED"/>
<evidence type="ECO:0000259" key="9">
    <source>
        <dbReference type="PROSITE" id="PS50090"/>
    </source>
</evidence>
<dbReference type="Pfam" id="PF13837">
    <property type="entry name" value="Myb_DNA-bind_4"/>
    <property type="match status" value="1"/>
</dbReference>
<evidence type="ECO:0000313" key="12">
    <source>
        <dbReference type="Proteomes" id="UP000655225"/>
    </source>
</evidence>
<dbReference type="PANTHER" id="PTHR14493:SF87">
    <property type="entry name" value="ZINC FINGER CCCH DOMAIN-CONTAINING PROTEIN 66"/>
    <property type="match status" value="1"/>
</dbReference>
<evidence type="ECO:0000256" key="2">
    <source>
        <dbReference type="ARBA" id="ARBA00022737"/>
    </source>
</evidence>
<dbReference type="PROSITE" id="PS50103">
    <property type="entry name" value="ZF_C3H1"/>
    <property type="match status" value="1"/>
</dbReference>
<dbReference type="InterPro" id="IPR057444">
    <property type="entry name" value="Znf-CCCH_AtC3H23-like"/>
</dbReference>
<dbReference type="Gene3D" id="1.10.10.60">
    <property type="entry name" value="Homeodomain-like"/>
    <property type="match status" value="1"/>
</dbReference>
<keyword evidence="12" id="KW-1185">Reference proteome</keyword>
<dbReference type="AlphaFoldDB" id="A0A834ZCG3"/>
<dbReference type="InterPro" id="IPR000571">
    <property type="entry name" value="Znf_CCCH"/>
</dbReference>
<dbReference type="SMART" id="SM00248">
    <property type="entry name" value="ANK"/>
    <property type="match status" value="2"/>
</dbReference>
<feature type="domain" description="C3H1-type" evidence="10">
    <location>
        <begin position="702"/>
        <end position="724"/>
    </location>
</feature>
<organism evidence="11 12">
    <name type="scientific">Tetracentron sinense</name>
    <name type="common">Spur-leaf</name>
    <dbReference type="NCBI Taxonomy" id="13715"/>
    <lineage>
        <taxon>Eukaryota</taxon>
        <taxon>Viridiplantae</taxon>
        <taxon>Streptophyta</taxon>
        <taxon>Embryophyta</taxon>
        <taxon>Tracheophyta</taxon>
        <taxon>Spermatophyta</taxon>
        <taxon>Magnoliopsida</taxon>
        <taxon>Trochodendrales</taxon>
        <taxon>Trochodendraceae</taxon>
        <taxon>Tetracentron</taxon>
    </lineage>
</organism>
<dbReference type="PANTHER" id="PTHR14493">
    <property type="entry name" value="UNKEMPT FAMILY MEMBER"/>
    <property type="match status" value="1"/>
</dbReference>
<evidence type="ECO:0000256" key="6">
    <source>
        <dbReference type="PROSITE-ProRule" id="PRU00023"/>
    </source>
</evidence>
<dbReference type="PROSITE" id="PS50297">
    <property type="entry name" value="ANK_REP_REGION"/>
    <property type="match status" value="2"/>
</dbReference>
<feature type="compositionally biased region" description="Acidic residues" evidence="8">
    <location>
        <begin position="133"/>
        <end position="143"/>
    </location>
</feature>
<gene>
    <name evidence="11" type="ORF">HHK36_010727</name>
</gene>